<dbReference type="InterPro" id="IPR006295">
    <property type="entry name" value="DNA_primase_DnaG"/>
</dbReference>
<evidence type="ECO:0000313" key="16">
    <source>
        <dbReference type="Proteomes" id="UP000276634"/>
    </source>
</evidence>
<evidence type="ECO:0000256" key="1">
    <source>
        <dbReference type="ARBA" id="ARBA00022478"/>
    </source>
</evidence>
<dbReference type="OrthoDB" id="9803773at2"/>
<organism evidence="15 16">
    <name type="scientific">Inmirania thermothiophila</name>
    <dbReference type="NCBI Taxonomy" id="1750597"/>
    <lineage>
        <taxon>Bacteria</taxon>
        <taxon>Pseudomonadati</taxon>
        <taxon>Pseudomonadota</taxon>
        <taxon>Gammaproteobacteria</taxon>
        <taxon>Chromatiales</taxon>
        <taxon>Ectothiorhodospiraceae</taxon>
        <taxon>Inmirania</taxon>
    </lineage>
</organism>
<dbReference type="InterPro" id="IPR019475">
    <property type="entry name" value="DNA_primase_DnaB-bd"/>
</dbReference>
<comment type="function">
    <text evidence="12">RNA polymerase that catalyzes the synthesis of short RNA molecules used as primers for DNA polymerase during DNA replication.</text>
</comment>
<dbReference type="Pfam" id="PF08278">
    <property type="entry name" value="DnaG_DnaB_bind"/>
    <property type="match status" value="1"/>
</dbReference>
<comment type="domain">
    <text evidence="12">Contains an N-terminal zinc-binding domain, a central core domain that contains the primase activity, and a C-terminal DnaB-binding domain.</text>
</comment>
<keyword evidence="1 12" id="KW-0240">DNA-directed RNA polymerase</keyword>
<dbReference type="FunFam" id="3.40.1360.10:FF:000002">
    <property type="entry name" value="DNA primase"/>
    <property type="match status" value="1"/>
</dbReference>
<reference evidence="15 16" key="1">
    <citation type="submission" date="2018-11" db="EMBL/GenBank/DDBJ databases">
        <title>Genomic Encyclopedia of Type Strains, Phase IV (KMG-IV): sequencing the most valuable type-strain genomes for metagenomic binning, comparative biology and taxonomic classification.</title>
        <authorList>
            <person name="Goeker M."/>
        </authorList>
    </citation>
    <scope>NUCLEOTIDE SEQUENCE [LARGE SCALE GENOMIC DNA]</scope>
    <source>
        <strain evidence="15 16">DSM 100275</strain>
    </source>
</reference>
<evidence type="ECO:0000313" key="15">
    <source>
        <dbReference type="EMBL" id="ROR34184.1"/>
    </source>
</evidence>
<keyword evidence="3 12" id="KW-0808">Transferase</keyword>
<dbReference type="InterPro" id="IPR002694">
    <property type="entry name" value="Znf_CHC2"/>
</dbReference>
<dbReference type="InterPro" id="IPR037068">
    <property type="entry name" value="DNA_primase_core_N_sf"/>
</dbReference>
<dbReference type="InterPro" id="IPR013173">
    <property type="entry name" value="DNA_primase_DnaG_DnaB-bd_dom"/>
</dbReference>
<evidence type="ECO:0000256" key="10">
    <source>
        <dbReference type="ARBA" id="ARBA00023125"/>
    </source>
</evidence>
<dbReference type="GO" id="GO:0003899">
    <property type="term" value="F:DNA-directed RNA polymerase activity"/>
    <property type="evidence" value="ECO:0007669"/>
    <property type="project" value="UniProtKB-UniRule"/>
</dbReference>
<keyword evidence="11 12" id="KW-0804">Transcription</keyword>
<dbReference type="SMART" id="SM00400">
    <property type="entry name" value="ZnF_CHCC"/>
    <property type="match status" value="1"/>
</dbReference>
<dbReference type="SMART" id="SM00493">
    <property type="entry name" value="TOPRIM"/>
    <property type="match status" value="1"/>
</dbReference>
<feature type="zinc finger region" description="CHC2-type" evidence="12">
    <location>
        <begin position="40"/>
        <end position="64"/>
    </location>
</feature>
<dbReference type="SUPFAM" id="SSF57783">
    <property type="entry name" value="Zinc beta-ribbon"/>
    <property type="match status" value="1"/>
</dbReference>
<keyword evidence="5 12" id="KW-0235">DNA replication</keyword>
<evidence type="ECO:0000256" key="4">
    <source>
        <dbReference type="ARBA" id="ARBA00022695"/>
    </source>
</evidence>
<dbReference type="GO" id="GO:0000428">
    <property type="term" value="C:DNA-directed RNA polymerase complex"/>
    <property type="evidence" value="ECO:0007669"/>
    <property type="project" value="UniProtKB-KW"/>
</dbReference>
<dbReference type="InterPro" id="IPR006171">
    <property type="entry name" value="TOPRIM_dom"/>
</dbReference>
<dbReference type="InterPro" id="IPR036977">
    <property type="entry name" value="DNA_primase_Znf_CHC2"/>
</dbReference>
<dbReference type="Gene3D" id="3.90.580.10">
    <property type="entry name" value="Zinc finger, CHC2-type domain"/>
    <property type="match status" value="1"/>
</dbReference>
<evidence type="ECO:0000256" key="2">
    <source>
        <dbReference type="ARBA" id="ARBA00022515"/>
    </source>
</evidence>
<dbReference type="Gene3D" id="1.20.50.20">
    <property type="entry name" value="DnaG, RNA polymerase domain, helical bundle"/>
    <property type="match status" value="1"/>
</dbReference>
<dbReference type="GO" id="GO:0003677">
    <property type="term" value="F:DNA binding"/>
    <property type="evidence" value="ECO:0007669"/>
    <property type="project" value="UniProtKB-KW"/>
</dbReference>
<dbReference type="InterPro" id="IPR030846">
    <property type="entry name" value="DnaG_bac"/>
</dbReference>
<dbReference type="SUPFAM" id="SSF117023">
    <property type="entry name" value="DNA primase DnaG, C-terminal domain"/>
    <property type="match status" value="1"/>
</dbReference>
<dbReference type="RefSeq" id="WP_123399151.1">
    <property type="nucleotide sequence ID" value="NZ_RJVI01000001.1"/>
</dbReference>
<dbReference type="InterPro" id="IPR050219">
    <property type="entry name" value="DnaG_primase"/>
</dbReference>
<feature type="coiled-coil region" evidence="13">
    <location>
        <begin position="523"/>
        <end position="550"/>
    </location>
</feature>
<dbReference type="AlphaFoldDB" id="A0A3N1Y5U7"/>
<keyword evidence="9" id="KW-0460">Magnesium</keyword>
<proteinExistence type="inferred from homology"/>
<dbReference type="InterPro" id="IPR016136">
    <property type="entry name" value="DNA_helicase_N/primase_C"/>
</dbReference>
<dbReference type="EC" id="2.7.7.101" evidence="12"/>
<keyword evidence="7 12" id="KW-0863">Zinc-finger</keyword>
<dbReference type="PANTHER" id="PTHR30313:SF2">
    <property type="entry name" value="DNA PRIMASE"/>
    <property type="match status" value="1"/>
</dbReference>
<name>A0A3N1Y5U7_9GAMM</name>
<dbReference type="GO" id="GO:0005737">
    <property type="term" value="C:cytoplasm"/>
    <property type="evidence" value="ECO:0007669"/>
    <property type="project" value="TreeGrafter"/>
</dbReference>
<evidence type="ECO:0000256" key="12">
    <source>
        <dbReference type="HAMAP-Rule" id="MF_00974"/>
    </source>
</evidence>
<keyword evidence="13" id="KW-0175">Coiled coil</keyword>
<evidence type="ECO:0000256" key="6">
    <source>
        <dbReference type="ARBA" id="ARBA00022723"/>
    </source>
</evidence>
<evidence type="ECO:0000256" key="7">
    <source>
        <dbReference type="ARBA" id="ARBA00022771"/>
    </source>
</evidence>
<keyword evidence="2 12" id="KW-0639">Primosome</keyword>
<dbReference type="CDD" id="cd03364">
    <property type="entry name" value="TOPRIM_DnaG_primases"/>
    <property type="match status" value="1"/>
</dbReference>
<comment type="caution">
    <text evidence="15">The sequence shown here is derived from an EMBL/GenBank/DDBJ whole genome shotgun (WGS) entry which is preliminary data.</text>
</comment>
<comment type="subunit">
    <text evidence="12">Monomer. Interacts with DnaB.</text>
</comment>
<dbReference type="HAMAP" id="MF_00974">
    <property type="entry name" value="DNA_primase_DnaG"/>
    <property type="match status" value="1"/>
</dbReference>
<comment type="cofactor">
    <cofactor evidence="12">
        <name>Zn(2+)</name>
        <dbReference type="ChEBI" id="CHEBI:29105"/>
    </cofactor>
    <text evidence="12">Binds 1 zinc ion per monomer.</text>
</comment>
<dbReference type="Pfam" id="PF13155">
    <property type="entry name" value="Toprim_2"/>
    <property type="match status" value="1"/>
</dbReference>
<dbReference type="SMART" id="SM00766">
    <property type="entry name" value="DnaG_DnaB_bind"/>
    <property type="match status" value="1"/>
</dbReference>
<comment type="catalytic activity">
    <reaction evidence="12">
        <text>ssDNA + n NTP = ssDNA/pppN(pN)n-1 hybrid + (n-1) diphosphate.</text>
        <dbReference type="EC" id="2.7.7.101"/>
    </reaction>
</comment>
<feature type="domain" description="Toprim" evidence="14">
    <location>
        <begin position="255"/>
        <end position="337"/>
    </location>
</feature>
<dbReference type="Pfam" id="PF01807">
    <property type="entry name" value="Zn_ribbon_DnaG"/>
    <property type="match status" value="1"/>
</dbReference>
<keyword evidence="16" id="KW-1185">Reference proteome</keyword>
<evidence type="ECO:0000256" key="3">
    <source>
        <dbReference type="ARBA" id="ARBA00022679"/>
    </source>
</evidence>
<dbReference type="PANTHER" id="PTHR30313">
    <property type="entry name" value="DNA PRIMASE"/>
    <property type="match status" value="1"/>
</dbReference>
<keyword evidence="6 12" id="KW-0479">Metal-binding</keyword>
<evidence type="ECO:0000259" key="14">
    <source>
        <dbReference type="PROSITE" id="PS50880"/>
    </source>
</evidence>
<keyword evidence="4 12" id="KW-0548">Nucleotidyltransferase</keyword>
<evidence type="ECO:0000256" key="9">
    <source>
        <dbReference type="ARBA" id="ARBA00022842"/>
    </source>
</evidence>
<dbReference type="GO" id="GO:0008270">
    <property type="term" value="F:zinc ion binding"/>
    <property type="evidence" value="ECO:0007669"/>
    <property type="project" value="UniProtKB-UniRule"/>
</dbReference>
<dbReference type="EMBL" id="RJVI01000001">
    <property type="protein sequence ID" value="ROR34184.1"/>
    <property type="molecule type" value="Genomic_DNA"/>
</dbReference>
<dbReference type="PROSITE" id="PS50880">
    <property type="entry name" value="TOPRIM"/>
    <property type="match status" value="1"/>
</dbReference>
<dbReference type="FunFam" id="3.90.980.10:FF:000001">
    <property type="entry name" value="DNA primase"/>
    <property type="match status" value="1"/>
</dbReference>
<dbReference type="InterPro" id="IPR013264">
    <property type="entry name" value="DNAG_N"/>
</dbReference>
<dbReference type="Gene3D" id="3.90.980.10">
    <property type="entry name" value="DNA primase, catalytic core, N-terminal domain"/>
    <property type="match status" value="1"/>
</dbReference>
<dbReference type="FunFam" id="3.90.580.10:FF:000001">
    <property type="entry name" value="DNA primase"/>
    <property type="match status" value="1"/>
</dbReference>
<dbReference type="Pfam" id="PF08275">
    <property type="entry name" value="DNAG_N"/>
    <property type="match status" value="1"/>
</dbReference>
<dbReference type="GO" id="GO:0006269">
    <property type="term" value="P:DNA replication, synthesis of primer"/>
    <property type="evidence" value="ECO:0007669"/>
    <property type="project" value="UniProtKB-UniRule"/>
</dbReference>
<dbReference type="Proteomes" id="UP000276634">
    <property type="component" value="Unassembled WGS sequence"/>
</dbReference>
<keyword evidence="8 12" id="KW-0862">Zinc</keyword>
<dbReference type="Gene3D" id="3.40.1360.10">
    <property type="match status" value="1"/>
</dbReference>
<dbReference type="Gene3D" id="1.10.860.10">
    <property type="entry name" value="DNAb Helicase, Chain A"/>
    <property type="match status" value="1"/>
</dbReference>
<dbReference type="NCBIfam" id="TIGR01391">
    <property type="entry name" value="dnaG"/>
    <property type="match status" value="1"/>
</dbReference>
<evidence type="ECO:0000256" key="8">
    <source>
        <dbReference type="ARBA" id="ARBA00022833"/>
    </source>
</evidence>
<protein>
    <recommendedName>
        <fullName evidence="12">DNA primase</fullName>
        <ecNumber evidence="12">2.7.7.101</ecNumber>
    </recommendedName>
</protein>
<dbReference type="SUPFAM" id="SSF56731">
    <property type="entry name" value="DNA primase core"/>
    <property type="match status" value="1"/>
</dbReference>
<evidence type="ECO:0000256" key="11">
    <source>
        <dbReference type="ARBA" id="ARBA00023163"/>
    </source>
</evidence>
<gene>
    <name evidence="12" type="primary">dnaG</name>
    <name evidence="15" type="ORF">EDC57_0079</name>
</gene>
<accession>A0A3N1Y5U7</accession>
<dbReference type="InterPro" id="IPR034151">
    <property type="entry name" value="TOPRIM_DnaG_bac"/>
</dbReference>
<evidence type="ECO:0000256" key="5">
    <source>
        <dbReference type="ARBA" id="ARBA00022705"/>
    </source>
</evidence>
<keyword evidence="10 12" id="KW-0238">DNA-binding</keyword>
<evidence type="ECO:0000256" key="13">
    <source>
        <dbReference type="SAM" id="Coils"/>
    </source>
</evidence>
<comment type="similarity">
    <text evidence="12">Belongs to the DnaG primase family.</text>
</comment>
<dbReference type="Pfam" id="PF10410">
    <property type="entry name" value="DnaB_bind"/>
    <property type="match status" value="1"/>
</dbReference>
<sequence>MGGRIPRSFIRELLDRVDIVDVIQDHVPLRKAGRDYTARCPFHEERTPSFTVSPAKQFFHCFGCGAHGNAIDFLMRHQRLEFPEAVEQLAARAGLEVPREGGRAPRRDAGLEALRDLLEEVSAHYRRQLREHPAAPRAVAYLRGRGLDGAVAARFGLGYAPPGWDGLLRAFAGREALLVRAGLVVEREDGRRHDRFRDRIMFPIRDVRGRVVGFGGRALGEATPKYLNSPETPLFHKGRLLYGLHEALAAEARPPRLLVVEGYMDVIALAQAGLPWAVATLGTATTAEHLAALFRHTREVVFCFDGDAAGRRAAWHALETALPFLEGDREVRFLVLPAGEDPDTLVRREGRERFEARVVHATPLSRHLLDGLARGLDLAAIEGRARLAAAARPLLRRIPPGFYRDLLAAELARRTGLALEDEEAAPAPPRPRGIADPRRRPVRLAIALLLEQPALARDAPDPAPWRALDLPGIGLLCELVELLRADPHLTTGAVLEHFRGREEAEILARIAAWEHGVPAAGARAELEAVLARLEAQARSARQRLLTERYERGEATPAEVAELRALLTGAGRRDETS</sequence>
<dbReference type="GO" id="GO:1990077">
    <property type="term" value="C:primosome complex"/>
    <property type="evidence" value="ECO:0007669"/>
    <property type="project" value="UniProtKB-KW"/>
</dbReference>